<dbReference type="PROSITE" id="PS52001">
    <property type="entry name" value="AD"/>
    <property type="match status" value="1"/>
</dbReference>
<dbReference type="PANTHER" id="PTHR13542">
    <property type="entry name" value="LSM12 HOMOLOG"/>
    <property type="match status" value="1"/>
</dbReference>
<gene>
    <name evidence="3" type="ORF">EC973_008691</name>
</gene>
<accession>A0A8H7EQS5</accession>
<dbReference type="InterPro" id="IPR019181">
    <property type="entry name" value="LSM12_ABD"/>
</dbReference>
<dbReference type="AlphaFoldDB" id="A0A8H7EQS5"/>
<proteinExistence type="predicted"/>
<protein>
    <recommendedName>
        <fullName evidence="2">AD domain-containing protein</fullName>
    </recommendedName>
</protein>
<evidence type="ECO:0000313" key="3">
    <source>
        <dbReference type="EMBL" id="KAF7726456.1"/>
    </source>
</evidence>
<feature type="compositionally biased region" description="Low complexity" evidence="1">
    <location>
        <begin position="13"/>
        <end position="30"/>
    </location>
</feature>
<evidence type="ECO:0000313" key="4">
    <source>
        <dbReference type="Proteomes" id="UP000605846"/>
    </source>
</evidence>
<feature type="region of interest" description="Disordered" evidence="1">
    <location>
        <begin position="1"/>
        <end position="30"/>
    </location>
</feature>
<dbReference type="InterPro" id="IPR039683">
    <property type="entry name" value="Lsm12-like"/>
</dbReference>
<feature type="domain" description="AD" evidence="2">
    <location>
        <begin position="122"/>
        <end position="217"/>
    </location>
</feature>
<evidence type="ECO:0000256" key="1">
    <source>
        <dbReference type="SAM" id="MobiDB-lite"/>
    </source>
</evidence>
<keyword evidence="4" id="KW-1185">Reference proteome</keyword>
<name>A0A8H7EQS5_9FUNG</name>
<comment type="caution">
    <text evidence="3">The sequence shown here is derived from an EMBL/GenBank/DDBJ whole genome shotgun (WGS) entry which is preliminary data.</text>
</comment>
<sequence>MQWQRRKSVTRQGGTTSTSGSGSSAPTSAAPAKKSLEWLIGRRIKLKTANNEDVEGAIYTYDRATNCIALDILFITLSFFDRSQERKRISFRIIKISHIKEIVSVSSDDAQNEPLSNYLPVGHVYLDQLRAREADAVKTLRQQMAKMGVGVTKEAQEIFDALSKTLPCRWSNETIVVLDEVLIPPPYEVESCKANASSSASLARVRKVLEGERRRLANAKK</sequence>
<organism evidence="3 4">
    <name type="scientific">Apophysomyces ossiformis</name>
    <dbReference type="NCBI Taxonomy" id="679940"/>
    <lineage>
        <taxon>Eukaryota</taxon>
        <taxon>Fungi</taxon>
        <taxon>Fungi incertae sedis</taxon>
        <taxon>Mucoromycota</taxon>
        <taxon>Mucoromycotina</taxon>
        <taxon>Mucoromycetes</taxon>
        <taxon>Mucorales</taxon>
        <taxon>Mucorineae</taxon>
        <taxon>Mucoraceae</taxon>
        <taxon>Apophysomyces</taxon>
    </lineage>
</organism>
<evidence type="ECO:0000259" key="2">
    <source>
        <dbReference type="PROSITE" id="PS52001"/>
    </source>
</evidence>
<dbReference type="Proteomes" id="UP000605846">
    <property type="component" value="Unassembled WGS sequence"/>
</dbReference>
<dbReference type="OrthoDB" id="1057137at2759"/>
<dbReference type="EMBL" id="JABAYA010000078">
    <property type="protein sequence ID" value="KAF7726456.1"/>
    <property type="molecule type" value="Genomic_DNA"/>
</dbReference>
<dbReference type="Pfam" id="PF09793">
    <property type="entry name" value="AD"/>
    <property type="match status" value="1"/>
</dbReference>
<dbReference type="InterPro" id="IPR047574">
    <property type="entry name" value="AD"/>
</dbReference>
<reference evidence="3" key="1">
    <citation type="submission" date="2020-01" db="EMBL/GenBank/DDBJ databases">
        <title>Genome Sequencing of Three Apophysomyces-Like Fungal Strains Confirms a Novel Fungal Genus in the Mucoromycota with divergent Burkholderia-like Endosymbiotic Bacteria.</title>
        <authorList>
            <person name="Stajich J.E."/>
            <person name="Macias A.M."/>
            <person name="Carter-House D."/>
            <person name="Lovett B."/>
            <person name="Kasson L.R."/>
            <person name="Berry K."/>
            <person name="Grigoriev I."/>
            <person name="Chang Y."/>
            <person name="Spatafora J."/>
            <person name="Kasson M.T."/>
        </authorList>
    </citation>
    <scope>NUCLEOTIDE SEQUENCE</scope>
    <source>
        <strain evidence="3">NRRL A-21654</strain>
    </source>
</reference>
<dbReference type="SMART" id="SM00995">
    <property type="entry name" value="AD"/>
    <property type="match status" value="1"/>
</dbReference>